<comment type="caution">
    <text evidence="5">The sequence shown here is derived from an EMBL/GenBank/DDBJ whole genome shotgun (WGS) entry which is preliminary data.</text>
</comment>
<dbReference type="Pfam" id="PF01282">
    <property type="entry name" value="Ribosomal_S24e"/>
    <property type="match status" value="1"/>
</dbReference>
<dbReference type="HAMAP" id="MF_00545">
    <property type="entry name" value="Ribosomal_eS24"/>
    <property type="match status" value="1"/>
</dbReference>
<keyword evidence="1 3" id="KW-0689">Ribosomal protein</keyword>
<dbReference type="InterPro" id="IPR001976">
    <property type="entry name" value="Ribosomal_eS24"/>
</dbReference>
<dbReference type="EMBL" id="JAFGDB010000073">
    <property type="protein sequence ID" value="MBN2067673.1"/>
    <property type="molecule type" value="Genomic_DNA"/>
</dbReference>
<evidence type="ECO:0000313" key="5">
    <source>
        <dbReference type="EMBL" id="MBN2067673.1"/>
    </source>
</evidence>
<sequence>MKRTEAETMQVDILKKNENKALERTEIAFKIEGCSTTPSRKELRGKIAALTNSKEELLVVDRIKHRFGSKLVTGTARAYSKEGQLRKIEEAYLIARNEGKKAKKGEQAEEKPGEEEEKAEGEKEKGEGKKKDENGKEE</sequence>
<evidence type="ECO:0000313" key="6">
    <source>
        <dbReference type="Proteomes" id="UP000809243"/>
    </source>
</evidence>
<dbReference type="GO" id="GO:0005840">
    <property type="term" value="C:ribosome"/>
    <property type="evidence" value="ECO:0007669"/>
    <property type="project" value="UniProtKB-KW"/>
</dbReference>
<gene>
    <name evidence="3" type="primary">rps24e</name>
    <name evidence="5" type="ORF">JW744_04355</name>
</gene>
<name>A0A938YP15_9ARCH</name>
<comment type="similarity">
    <text evidence="3">Belongs to the eukaryotic ribosomal protein eS24 family.</text>
</comment>
<evidence type="ECO:0000256" key="3">
    <source>
        <dbReference type="HAMAP-Rule" id="MF_00545"/>
    </source>
</evidence>
<evidence type="ECO:0000256" key="1">
    <source>
        <dbReference type="ARBA" id="ARBA00022980"/>
    </source>
</evidence>
<dbReference type="GO" id="GO:1990904">
    <property type="term" value="C:ribonucleoprotein complex"/>
    <property type="evidence" value="ECO:0007669"/>
    <property type="project" value="UniProtKB-KW"/>
</dbReference>
<evidence type="ECO:0000256" key="4">
    <source>
        <dbReference type="SAM" id="MobiDB-lite"/>
    </source>
</evidence>
<organism evidence="5 6">
    <name type="scientific">Candidatus Iainarchaeum sp</name>
    <dbReference type="NCBI Taxonomy" id="3101447"/>
    <lineage>
        <taxon>Archaea</taxon>
        <taxon>Candidatus Iainarchaeota</taxon>
        <taxon>Candidatus Iainarchaeia</taxon>
        <taxon>Candidatus Iainarchaeales</taxon>
        <taxon>Candidatus Iainarchaeaceae</taxon>
        <taxon>Candidatus Iainarchaeum</taxon>
    </lineage>
</organism>
<feature type="compositionally biased region" description="Basic and acidic residues" evidence="4">
    <location>
        <begin position="120"/>
        <end position="138"/>
    </location>
</feature>
<dbReference type="Gene3D" id="3.30.70.3370">
    <property type="match status" value="1"/>
</dbReference>
<feature type="compositionally biased region" description="Basic and acidic residues" evidence="4">
    <location>
        <begin position="97"/>
        <end position="111"/>
    </location>
</feature>
<dbReference type="AlphaFoldDB" id="A0A938YP15"/>
<reference evidence="5" key="1">
    <citation type="submission" date="2021-01" db="EMBL/GenBank/DDBJ databases">
        <title>Active Sulfur Cycling in an Early Earth Analoge.</title>
        <authorList>
            <person name="Hahn C.R."/>
            <person name="Youssef N.H."/>
            <person name="Elshahed M."/>
        </authorList>
    </citation>
    <scope>NUCLEOTIDE SEQUENCE</scope>
    <source>
        <strain evidence="5">Zod_Metabat.1151</strain>
    </source>
</reference>
<dbReference type="InterPro" id="IPR053709">
    <property type="entry name" value="eRP_eS24_sf"/>
</dbReference>
<dbReference type="Proteomes" id="UP000809243">
    <property type="component" value="Unassembled WGS sequence"/>
</dbReference>
<feature type="region of interest" description="Disordered" evidence="4">
    <location>
        <begin position="96"/>
        <end position="138"/>
    </location>
</feature>
<proteinExistence type="inferred from homology"/>
<dbReference type="GO" id="GO:0003735">
    <property type="term" value="F:structural constituent of ribosome"/>
    <property type="evidence" value="ECO:0007669"/>
    <property type="project" value="InterPro"/>
</dbReference>
<evidence type="ECO:0000256" key="2">
    <source>
        <dbReference type="ARBA" id="ARBA00023274"/>
    </source>
</evidence>
<protein>
    <recommendedName>
        <fullName evidence="3">Small ribosomal subunit protein eS24</fullName>
    </recommendedName>
</protein>
<dbReference type="GO" id="GO:0006412">
    <property type="term" value="P:translation"/>
    <property type="evidence" value="ECO:0007669"/>
    <property type="project" value="UniProtKB-UniRule"/>
</dbReference>
<accession>A0A938YP15</accession>
<dbReference type="SUPFAM" id="SSF54189">
    <property type="entry name" value="Ribosomal proteins S24e, L23 and L15e"/>
    <property type="match status" value="1"/>
</dbReference>
<keyword evidence="2 3" id="KW-0687">Ribonucleoprotein</keyword>
<dbReference type="InterPro" id="IPR012678">
    <property type="entry name" value="Ribosomal_uL23/eL15/eS24_sf"/>
</dbReference>